<evidence type="ECO:0000313" key="8">
    <source>
        <dbReference type="Proteomes" id="UP001500221"/>
    </source>
</evidence>
<dbReference type="InterPro" id="IPR003594">
    <property type="entry name" value="HATPase_dom"/>
</dbReference>
<keyword evidence="2" id="KW-0418">Kinase</keyword>
<feature type="transmembrane region" description="Helical" evidence="4">
    <location>
        <begin position="82"/>
        <end position="100"/>
    </location>
</feature>
<dbReference type="Pfam" id="PF02518">
    <property type="entry name" value="HATPase_c"/>
    <property type="match status" value="1"/>
</dbReference>
<evidence type="ECO:0000256" key="4">
    <source>
        <dbReference type="SAM" id="Phobius"/>
    </source>
</evidence>
<proteinExistence type="predicted"/>
<keyword evidence="4" id="KW-0812">Transmembrane</keyword>
<dbReference type="Pfam" id="PF19354">
    <property type="entry name" value="DUF5931"/>
    <property type="match status" value="1"/>
</dbReference>
<name>A0ABP9PTH6_9ACTN</name>
<keyword evidence="8" id="KW-1185">Reference proteome</keyword>
<dbReference type="InterPro" id="IPR036890">
    <property type="entry name" value="HATPase_C_sf"/>
</dbReference>
<evidence type="ECO:0000256" key="2">
    <source>
        <dbReference type="ARBA" id="ARBA00022777"/>
    </source>
</evidence>
<evidence type="ECO:0000256" key="3">
    <source>
        <dbReference type="ARBA" id="ARBA00023012"/>
    </source>
</evidence>
<feature type="transmembrane region" description="Helical" evidence="4">
    <location>
        <begin position="30"/>
        <end position="49"/>
    </location>
</feature>
<dbReference type="SUPFAM" id="SSF55874">
    <property type="entry name" value="ATPase domain of HSP90 chaperone/DNA topoisomerase II/histidine kinase"/>
    <property type="match status" value="1"/>
</dbReference>
<dbReference type="InterPro" id="IPR050482">
    <property type="entry name" value="Sensor_HK_TwoCompSys"/>
</dbReference>
<keyword evidence="4" id="KW-0472">Membrane</keyword>
<accession>A0ABP9PTH6</accession>
<dbReference type="CDD" id="cd16917">
    <property type="entry name" value="HATPase_UhpB-NarQ-NarX-like"/>
    <property type="match status" value="1"/>
</dbReference>
<dbReference type="Proteomes" id="UP001500221">
    <property type="component" value="Unassembled WGS sequence"/>
</dbReference>
<dbReference type="PANTHER" id="PTHR24421">
    <property type="entry name" value="NITRATE/NITRITE SENSOR PROTEIN NARX-RELATED"/>
    <property type="match status" value="1"/>
</dbReference>
<keyword evidence="3" id="KW-0902">Two-component regulatory system</keyword>
<evidence type="ECO:0000313" key="7">
    <source>
        <dbReference type="EMBL" id="GAA5151368.1"/>
    </source>
</evidence>
<dbReference type="PANTHER" id="PTHR24421:SF61">
    <property type="entry name" value="OXYGEN SENSOR HISTIDINE KINASE NREB"/>
    <property type="match status" value="1"/>
</dbReference>
<dbReference type="InterPro" id="IPR045975">
    <property type="entry name" value="DUF5931"/>
</dbReference>
<evidence type="ECO:0000256" key="1">
    <source>
        <dbReference type="ARBA" id="ARBA00022679"/>
    </source>
</evidence>
<organism evidence="7 8">
    <name type="scientific">Nocardioides marinquilinus</name>
    <dbReference type="NCBI Taxonomy" id="1210400"/>
    <lineage>
        <taxon>Bacteria</taxon>
        <taxon>Bacillati</taxon>
        <taxon>Actinomycetota</taxon>
        <taxon>Actinomycetes</taxon>
        <taxon>Propionibacteriales</taxon>
        <taxon>Nocardioidaceae</taxon>
        <taxon>Nocardioides</taxon>
    </lineage>
</organism>
<feature type="domain" description="Histidine kinase/HSP90-like ATPase" evidence="5">
    <location>
        <begin position="264"/>
        <end position="354"/>
    </location>
</feature>
<sequence length="358" mass="36608">MVLRVVVLAAAVVVSLVADGGVGDWDRPVAGGVLLGVMTLWTAFATWAYRDAGRRGVALLVADLAVALAMLGLTPLVKGDGYAATIPGFWVMGALLAWGVRFRAPGGLVAGVLLAGTDLLLRETVVGANWANAFLLLIGGPIVGYVCGSLQQLTAERDEAQRAAATAAERARLARVVHDGVLQVLALVQRRGAEIGGEAAELGRLAGEQEEALRSLVRAQDGPDGGPVGTRDLAEALTRLGSRPGVEVAVPGHEVPLPARRATEVVAVVTEALDNAARHAPGARAWVLLEAWGGTVEVVVRDDGPGIADGRLEEAAAQGRLGVSQSIRGRAADLGGTAALTTGPTGTVWTLTVPGGDA</sequence>
<dbReference type="EMBL" id="BAABKG010000003">
    <property type="protein sequence ID" value="GAA5151368.1"/>
    <property type="molecule type" value="Genomic_DNA"/>
</dbReference>
<keyword evidence="4" id="KW-1133">Transmembrane helix</keyword>
<gene>
    <name evidence="7" type="ORF">GCM10023340_30100</name>
</gene>
<feature type="domain" description="DUF5931" evidence="6">
    <location>
        <begin position="4"/>
        <end position="147"/>
    </location>
</feature>
<protein>
    <submittedName>
        <fullName evidence="7">DUF5931 domain-containing protein</fullName>
    </submittedName>
</protein>
<evidence type="ECO:0000259" key="5">
    <source>
        <dbReference type="Pfam" id="PF02518"/>
    </source>
</evidence>
<evidence type="ECO:0000259" key="6">
    <source>
        <dbReference type="Pfam" id="PF19354"/>
    </source>
</evidence>
<keyword evidence="1" id="KW-0808">Transferase</keyword>
<reference evidence="8" key="1">
    <citation type="journal article" date="2019" name="Int. J. Syst. Evol. Microbiol.">
        <title>The Global Catalogue of Microorganisms (GCM) 10K type strain sequencing project: providing services to taxonomists for standard genome sequencing and annotation.</title>
        <authorList>
            <consortium name="The Broad Institute Genomics Platform"/>
            <consortium name="The Broad Institute Genome Sequencing Center for Infectious Disease"/>
            <person name="Wu L."/>
            <person name="Ma J."/>
        </authorList>
    </citation>
    <scope>NUCLEOTIDE SEQUENCE [LARGE SCALE GENOMIC DNA]</scope>
    <source>
        <strain evidence="8">JCM 18459</strain>
    </source>
</reference>
<feature type="transmembrane region" description="Helical" evidence="4">
    <location>
        <begin position="56"/>
        <end position="76"/>
    </location>
</feature>
<dbReference type="NCBIfam" id="NF047322">
    <property type="entry name" value="HK_morpho_MacS"/>
    <property type="match status" value="1"/>
</dbReference>
<comment type="caution">
    <text evidence="7">The sequence shown here is derived from an EMBL/GenBank/DDBJ whole genome shotgun (WGS) entry which is preliminary data.</text>
</comment>
<dbReference type="Gene3D" id="3.30.565.10">
    <property type="entry name" value="Histidine kinase-like ATPase, C-terminal domain"/>
    <property type="match status" value="1"/>
</dbReference>